<protein>
    <submittedName>
        <fullName evidence="2">PadR family transcriptional regulator</fullName>
    </submittedName>
</protein>
<reference evidence="2 3" key="1">
    <citation type="submission" date="2019-10" db="EMBL/GenBank/DDBJ databases">
        <title>Nonomuraea sp. nov., isolated from Phyllanthus amarus.</title>
        <authorList>
            <person name="Klykleung N."/>
            <person name="Tanasupawat S."/>
        </authorList>
    </citation>
    <scope>NUCLEOTIDE SEQUENCE [LARGE SCALE GENOMIC DNA]</scope>
    <source>
        <strain evidence="2 3">PA1-10</strain>
    </source>
</reference>
<dbReference type="RefSeq" id="WP_139638358.1">
    <property type="nucleotide sequence ID" value="NZ_VDLX02000043.1"/>
</dbReference>
<gene>
    <name evidence="2" type="ORF">FH608_050505</name>
</gene>
<evidence type="ECO:0000313" key="3">
    <source>
        <dbReference type="Proteomes" id="UP000312512"/>
    </source>
</evidence>
<evidence type="ECO:0000313" key="2">
    <source>
        <dbReference type="EMBL" id="KAB8181841.1"/>
    </source>
</evidence>
<feature type="domain" description="Transcription regulator PadR N-terminal" evidence="1">
    <location>
        <begin position="11"/>
        <end position="85"/>
    </location>
</feature>
<dbReference type="EMBL" id="VDLX02000043">
    <property type="protein sequence ID" value="KAB8181841.1"/>
    <property type="molecule type" value="Genomic_DNA"/>
</dbReference>
<dbReference type="Pfam" id="PF03551">
    <property type="entry name" value="PadR"/>
    <property type="match status" value="1"/>
</dbReference>
<comment type="caution">
    <text evidence="2">The sequence shown here is derived from an EMBL/GenBank/DDBJ whole genome shotgun (WGS) entry which is preliminary data.</text>
</comment>
<dbReference type="InterPro" id="IPR005149">
    <property type="entry name" value="Tscrpt_reg_PadR_N"/>
</dbReference>
<dbReference type="Gene3D" id="1.10.10.10">
    <property type="entry name" value="Winged helix-like DNA-binding domain superfamily/Winged helix DNA-binding domain"/>
    <property type="match status" value="1"/>
</dbReference>
<dbReference type="InterPro" id="IPR036390">
    <property type="entry name" value="WH_DNA-bd_sf"/>
</dbReference>
<dbReference type="OrthoDB" id="8443918at2"/>
<keyword evidence="3" id="KW-1185">Reference proteome</keyword>
<sequence length="205" mass="22937">MASVDLVGLTVLALLSEKERHPYEMQTLIRQRRKDYAAGSPRSLYRAVERLERAGMIEKAETARAGNRPERTAYRITPEGFESLQDRLGELVSVPLPEHPAFTAAVGLLARLPAEVAGAALRTRTVLLEGQIAEMEAQRTGLERHLHRLLLLELEYLLELRRAELAWVRRLADDIATGALAWDADAVRVDPDLLIRSRKEGPAMS</sequence>
<dbReference type="PANTHER" id="PTHR43252:SF7">
    <property type="entry name" value="TRANSCRIPTIONAL REGULATOR YQJI"/>
    <property type="match status" value="1"/>
</dbReference>
<evidence type="ECO:0000259" key="1">
    <source>
        <dbReference type="Pfam" id="PF03551"/>
    </source>
</evidence>
<dbReference type="AlphaFoldDB" id="A0A5C4UTA8"/>
<dbReference type="Proteomes" id="UP000312512">
    <property type="component" value="Unassembled WGS sequence"/>
</dbReference>
<dbReference type="SUPFAM" id="SSF46785">
    <property type="entry name" value="Winged helix' DNA-binding domain"/>
    <property type="match status" value="1"/>
</dbReference>
<accession>A0A5C4UTA8</accession>
<dbReference type="PANTHER" id="PTHR43252">
    <property type="entry name" value="TRANSCRIPTIONAL REGULATOR YQJI"/>
    <property type="match status" value="1"/>
</dbReference>
<proteinExistence type="predicted"/>
<dbReference type="InterPro" id="IPR036388">
    <property type="entry name" value="WH-like_DNA-bd_sf"/>
</dbReference>
<name>A0A5C4UTA8_9ACTN</name>
<organism evidence="2 3">
    <name type="scientific">Nonomuraea phyllanthi</name>
    <dbReference type="NCBI Taxonomy" id="2219224"/>
    <lineage>
        <taxon>Bacteria</taxon>
        <taxon>Bacillati</taxon>
        <taxon>Actinomycetota</taxon>
        <taxon>Actinomycetes</taxon>
        <taxon>Streptosporangiales</taxon>
        <taxon>Streptosporangiaceae</taxon>
        <taxon>Nonomuraea</taxon>
    </lineage>
</organism>